<dbReference type="InterPro" id="IPR007305">
    <property type="entry name" value="Vesicle_transpt_Got1/SFT2"/>
</dbReference>
<gene>
    <name evidence="9" type="primary">Contig8089.g406</name>
    <name evidence="9" type="ORF">STYLEM_18145</name>
</gene>
<dbReference type="InterPro" id="IPR011691">
    <property type="entry name" value="Vesicle_transpt_SFT2"/>
</dbReference>
<dbReference type="GO" id="GO:0005737">
    <property type="term" value="C:cytoplasm"/>
    <property type="evidence" value="ECO:0007669"/>
    <property type="project" value="UniProtKB-ARBA"/>
</dbReference>
<comment type="caution">
    <text evidence="8">Lacks conserved residue(s) required for the propagation of feature annotation.</text>
</comment>
<accession>A0A078B6U7</accession>
<dbReference type="EMBL" id="CCKQ01017147">
    <property type="protein sequence ID" value="CDW89017.1"/>
    <property type="molecule type" value="Genomic_DNA"/>
</dbReference>
<dbReference type="PANTHER" id="PTHR23137">
    <property type="entry name" value="VESICLE TRANSPORT PROTEIN-RELATED"/>
    <property type="match status" value="1"/>
</dbReference>
<name>A0A078B6U7_STYLE</name>
<organism evidence="9 10">
    <name type="scientific">Stylonychia lemnae</name>
    <name type="common">Ciliate</name>
    <dbReference type="NCBI Taxonomy" id="5949"/>
    <lineage>
        <taxon>Eukaryota</taxon>
        <taxon>Sar</taxon>
        <taxon>Alveolata</taxon>
        <taxon>Ciliophora</taxon>
        <taxon>Intramacronucleata</taxon>
        <taxon>Spirotrichea</taxon>
        <taxon>Stichotrichia</taxon>
        <taxon>Sporadotrichida</taxon>
        <taxon>Oxytrichidae</taxon>
        <taxon>Stylonychinae</taxon>
        <taxon>Stylonychia</taxon>
    </lineage>
</organism>
<keyword evidence="5 8" id="KW-1133">Transmembrane helix</keyword>
<dbReference type="PANTHER" id="PTHR23137:SF6">
    <property type="entry name" value="VESICLE TRANSPORT PROTEIN"/>
    <property type="match status" value="1"/>
</dbReference>
<evidence type="ECO:0000256" key="6">
    <source>
        <dbReference type="ARBA" id="ARBA00023136"/>
    </source>
</evidence>
<dbReference type="GO" id="GO:0016192">
    <property type="term" value="P:vesicle-mediated transport"/>
    <property type="evidence" value="ECO:0007669"/>
    <property type="project" value="InterPro"/>
</dbReference>
<dbReference type="GO" id="GO:0012505">
    <property type="term" value="C:endomembrane system"/>
    <property type="evidence" value="ECO:0007669"/>
    <property type="project" value="UniProtKB-ARBA"/>
</dbReference>
<reference evidence="9 10" key="1">
    <citation type="submission" date="2014-06" db="EMBL/GenBank/DDBJ databases">
        <authorList>
            <person name="Swart Estienne"/>
        </authorList>
    </citation>
    <scope>NUCLEOTIDE SEQUENCE [LARGE SCALE GENOMIC DNA]</scope>
    <source>
        <strain evidence="9 10">130c</strain>
    </source>
</reference>
<feature type="transmembrane region" description="Helical" evidence="8">
    <location>
        <begin position="63"/>
        <end position="84"/>
    </location>
</feature>
<evidence type="ECO:0000313" key="9">
    <source>
        <dbReference type="EMBL" id="CDW89017.1"/>
    </source>
</evidence>
<comment type="function">
    <text evidence="8">May be involved in fusion of retrograde transport vesicles derived from an endocytic compartment with the Golgi complex.</text>
</comment>
<evidence type="ECO:0000313" key="10">
    <source>
        <dbReference type="Proteomes" id="UP000039865"/>
    </source>
</evidence>
<evidence type="ECO:0000256" key="7">
    <source>
        <dbReference type="ARBA" id="ARBA00025800"/>
    </source>
</evidence>
<protein>
    <recommendedName>
        <fullName evidence="8">Vesicle transport protein</fullName>
    </recommendedName>
</protein>
<keyword evidence="3 8" id="KW-0812">Transmembrane</keyword>
<sequence>MSNTTRDSIGSSFLGSSFGQKVAGSIVDKSGTKSCCPSLTLKQRIIGFGVCTGLVSGNIARFAIPYTFGTLLSLAGSFFLSGPLNQLKKMFLRKRIIVTLVFIASIIMTLVSAIAIKKPILVIVFVILQYGSYFWYSLSYIPYGREIFCKCFKRRSGGSA</sequence>
<dbReference type="OrthoDB" id="73614at2759"/>
<dbReference type="Pfam" id="PF04178">
    <property type="entry name" value="Got1"/>
    <property type="match status" value="1"/>
</dbReference>
<dbReference type="InParanoid" id="A0A078B6U7"/>
<comment type="similarity">
    <text evidence="7 8">Belongs to the SFT2 family.</text>
</comment>
<dbReference type="AlphaFoldDB" id="A0A078B6U7"/>
<keyword evidence="4 8" id="KW-0653">Protein transport</keyword>
<dbReference type="Proteomes" id="UP000039865">
    <property type="component" value="Unassembled WGS sequence"/>
</dbReference>
<evidence type="ECO:0000256" key="4">
    <source>
        <dbReference type="ARBA" id="ARBA00022927"/>
    </source>
</evidence>
<comment type="subcellular location">
    <subcellularLocation>
        <location evidence="1 8">Membrane</location>
        <topology evidence="1 8">Multi-pass membrane protein</topology>
    </subcellularLocation>
</comment>
<dbReference type="GO" id="GO:0015031">
    <property type="term" value="P:protein transport"/>
    <property type="evidence" value="ECO:0007669"/>
    <property type="project" value="UniProtKB-KW"/>
</dbReference>
<dbReference type="OMA" id="ISCCDTE"/>
<keyword evidence="10" id="KW-1185">Reference proteome</keyword>
<dbReference type="GO" id="GO:0016020">
    <property type="term" value="C:membrane"/>
    <property type="evidence" value="ECO:0007669"/>
    <property type="project" value="UniProtKB-SubCell"/>
</dbReference>
<evidence type="ECO:0000256" key="2">
    <source>
        <dbReference type="ARBA" id="ARBA00022448"/>
    </source>
</evidence>
<keyword evidence="6 8" id="KW-0472">Membrane</keyword>
<feature type="transmembrane region" description="Helical" evidence="8">
    <location>
        <begin position="96"/>
        <end position="116"/>
    </location>
</feature>
<evidence type="ECO:0000256" key="8">
    <source>
        <dbReference type="RuleBase" id="RU363111"/>
    </source>
</evidence>
<evidence type="ECO:0000256" key="5">
    <source>
        <dbReference type="ARBA" id="ARBA00022989"/>
    </source>
</evidence>
<evidence type="ECO:0000256" key="1">
    <source>
        <dbReference type="ARBA" id="ARBA00004141"/>
    </source>
</evidence>
<evidence type="ECO:0000256" key="3">
    <source>
        <dbReference type="ARBA" id="ARBA00022692"/>
    </source>
</evidence>
<keyword evidence="2 8" id="KW-0813">Transport</keyword>
<proteinExistence type="inferred from homology"/>
<feature type="transmembrane region" description="Helical" evidence="8">
    <location>
        <begin position="122"/>
        <end position="143"/>
    </location>
</feature>